<proteinExistence type="predicted"/>
<evidence type="ECO:0000256" key="1">
    <source>
        <dbReference type="SAM" id="MobiDB-lite"/>
    </source>
</evidence>
<name>A0AB74UL11_9VIRU</name>
<accession>A0AB74UL11</accession>
<evidence type="ECO:0000313" key="2">
    <source>
        <dbReference type="EMBL" id="XHV10618.1"/>
    </source>
</evidence>
<feature type="region of interest" description="Disordered" evidence="1">
    <location>
        <begin position="1"/>
        <end position="51"/>
    </location>
</feature>
<sequence>MTTTSGPATTLIVASDESPGDGVTGTVSHRPPDLARGQRKPTGPGWEAGRLLQKGIDLKIEGDKVGPG</sequence>
<reference evidence="2" key="1">
    <citation type="submission" date="2024-10" db="EMBL/GenBank/DDBJ databases">
        <title>Genetic diversity among independent isolates of the Dolichocephalovirinae subfamily.</title>
        <authorList>
            <person name="Ely B."/>
            <person name="Thomas Q."/>
            <person name="Mohammadi T."/>
        </authorList>
    </citation>
    <scope>NUCLEOTIDE SEQUENCE</scope>
</reference>
<gene>
    <name evidence="2" type="ORF">BL57_146c</name>
</gene>
<protein>
    <submittedName>
        <fullName evidence="2">Uncharacterized protein</fullName>
    </submittedName>
</protein>
<organism evidence="2">
    <name type="scientific">Caulobacter phage BL57</name>
    <dbReference type="NCBI Taxonomy" id="3348355"/>
    <lineage>
        <taxon>Viruses</taxon>
    </lineage>
</organism>
<dbReference type="EMBL" id="PQ287320">
    <property type="protein sequence ID" value="XHV10618.1"/>
    <property type="molecule type" value="Genomic_DNA"/>
</dbReference>